<feature type="domain" description="3'-5' exonuclease" evidence="1">
    <location>
        <begin position="174"/>
        <end position="365"/>
    </location>
</feature>
<dbReference type="SUPFAM" id="SSF53098">
    <property type="entry name" value="Ribonuclease H-like"/>
    <property type="match status" value="1"/>
</dbReference>
<evidence type="ECO:0000313" key="2">
    <source>
        <dbReference type="EMBL" id="KAF2078104.1"/>
    </source>
</evidence>
<evidence type="ECO:0000259" key="1">
    <source>
        <dbReference type="SMART" id="SM00474"/>
    </source>
</evidence>
<sequence>MIISSITKHSSCPSCKTILSKFFTGIANSYNNTIISRSTTFSSINRFNHQRYYSTTNVNESIQDDTKLSRGAERKARVFKKLLTLPEFKKTLKEMRDKPLEDIKLSKEQQAEKIASEYIEIDGDDLILLQDTEAIEKESTTQQHQQIQEEKEKKKIKNVYTKQMGPQESSFDGVHYINHISQLHYALHAIKQEKIIGLDCEAIEMGKNGQLSLIQISTESSARVYLFDIIALGASAFKYGLKDILESKNILKIVHDCRRDSEILFHQHQVQLGHIYDVQIAHALVQKKEQGNIPIRRYGFHELTHTYARNFSEVAVNIKFQAKELFVNENTIWGQRPLPKLMIDYASLDAAILIPIYRSIKPKLQSNFDRRFLRTHFQEQLSYFKDSIRQLYPRNLI</sequence>
<dbReference type="InterPro" id="IPR036397">
    <property type="entry name" value="RNaseH_sf"/>
</dbReference>
<dbReference type="CDD" id="cd06148">
    <property type="entry name" value="Egl_like_exo"/>
    <property type="match status" value="1"/>
</dbReference>
<reference evidence="2" key="1">
    <citation type="submission" date="2020-01" db="EMBL/GenBank/DDBJ databases">
        <title>Development of genomics and gene disruption for Polysphondylium violaceum indicates a role for the polyketide synthase stlB in stalk morphogenesis.</title>
        <authorList>
            <person name="Narita B."/>
            <person name="Kawabe Y."/>
            <person name="Kin K."/>
            <person name="Saito T."/>
            <person name="Gibbs R."/>
            <person name="Kuspa A."/>
            <person name="Muzny D."/>
            <person name="Queller D."/>
            <person name="Richards S."/>
            <person name="Strassman J."/>
            <person name="Sucgang R."/>
            <person name="Worley K."/>
            <person name="Schaap P."/>
        </authorList>
    </citation>
    <scope>NUCLEOTIDE SEQUENCE</scope>
    <source>
        <strain evidence="2">QSvi11</strain>
    </source>
</reference>
<name>A0A8J4VBE1_9MYCE</name>
<dbReference type="AlphaFoldDB" id="A0A8J4VBE1"/>
<dbReference type="InterPro" id="IPR012337">
    <property type="entry name" value="RNaseH-like_sf"/>
</dbReference>
<dbReference type="Gene3D" id="3.30.420.10">
    <property type="entry name" value="Ribonuclease H-like superfamily/Ribonuclease H"/>
    <property type="match status" value="1"/>
</dbReference>
<dbReference type="GO" id="GO:1990923">
    <property type="term" value="C:PET complex"/>
    <property type="evidence" value="ECO:0007669"/>
    <property type="project" value="TreeGrafter"/>
</dbReference>
<dbReference type="PANTHER" id="PTHR46628">
    <property type="entry name" value="PIRNA BIOGENESIS PROTEIN EXD1"/>
    <property type="match status" value="1"/>
</dbReference>
<dbReference type="EMBL" id="AJWJ01000011">
    <property type="protein sequence ID" value="KAF2078104.1"/>
    <property type="molecule type" value="Genomic_DNA"/>
</dbReference>
<protein>
    <recommendedName>
        <fullName evidence="1">3'-5' exonuclease domain-containing protein</fullName>
    </recommendedName>
</protein>
<proteinExistence type="predicted"/>
<dbReference type="GO" id="GO:0006139">
    <property type="term" value="P:nucleobase-containing compound metabolic process"/>
    <property type="evidence" value="ECO:0007669"/>
    <property type="project" value="InterPro"/>
</dbReference>
<dbReference type="PANTHER" id="PTHR46628:SF1">
    <property type="entry name" value="PIRNA BIOGENESIS PROTEIN EXD1"/>
    <property type="match status" value="1"/>
</dbReference>
<accession>A0A8J4VBE1</accession>
<dbReference type="GO" id="GO:0003676">
    <property type="term" value="F:nucleic acid binding"/>
    <property type="evidence" value="ECO:0007669"/>
    <property type="project" value="InterPro"/>
</dbReference>
<gene>
    <name evidence="2" type="ORF">CYY_000575</name>
</gene>
<dbReference type="SMART" id="SM00474">
    <property type="entry name" value="35EXOc"/>
    <property type="match status" value="1"/>
</dbReference>
<comment type="caution">
    <text evidence="2">The sequence shown here is derived from an EMBL/GenBank/DDBJ whole genome shotgun (WGS) entry which is preliminary data.</text>
</comment>
<dbReference type="InterPro" id="IPR052144">
    <property type="entry name" value="piRNA_biogenesis_EXD1"/>
</dbReference>
<organism evidence="2 3">
    <name type="scientific">Polysphondylium violaceum</name>
    <dbReference type="NCBI Taxonomy" id="133409"/>
    <lineage>
        <taxon>Eukaryota</taxon>
        <taxon>Amoebozoa</taxon>
        <taxon>Evosea</taxon>
        <taxon>Eumycetozoa</taxon>
        <taxon>Dictyostelia</taxon>
        <taxon>Dictyosteliales</taxon>
        <taxon>Dictyosteliaceae</taxon>
        <taxon>Polysphondylium</taxon>
    </lineage>
</organism>
<dbReference type="Proteomes" id="UP000695562">
    <property type="component" value="Unassembled WGS sequence"/>
</dbReference>
<dbReference type="OrthoDB" id="368776at2759"/>
<keyword evidence="3" id="KW-1185">Reference proteome</keyword>
<dbReference type="GO" id="GO:0008408">
    <property type="term" value="F:3'-5' exonuclease activity"/>
    <property type="evidence" value="ECO:0007669"/>
    <property type="project" value="InterPro"/>
</dbReference>
<dbReference type="InterPro" id="IPR002562">
    <property type="entry name" value="3'-5'_exonuclease_dom"/>
</dbReference>
<dbReference type="Pfam" id="PF01612">
    <property type="entry name" value="DNA_pol_A_exo1"/>
    <property type="match status" value="1"/>
</dbReference>
<evidence type="ECO:0000313" key="3">
    <source>
        <dbReference type="Proteomes" id="UP000695562"/>
    </source>
</evidence>